<evidence type="ECO:0000256" key="1">
    <source>
        <dbReference type="SAM" id="MobiDB-lite"/>
    </source>
</evidence>
<proteinExistence type="predicted"/>
<dbReference type="EMBL" id="WNKY01000001">
    <property type="protein sequence ID" value="MTV36467.1"/>
    <property type="molecule type" value="Genomic_DNA"/>
</dbReference>
<feature type="signal peptide" evidence="2">
    <location>
        <begin position="1"/>
        <end position="29"/>
    </location>
</feature>
<name>A0A6L6PD55_9BURK</name>
<keyword evidence="2" id="KW-0732">Signal</keyword>
<evidence type="ECO:0000313" key="5">
    <source>
        <dbReference type="Proteomes" id="UP000475582"/>
    </source>
</evidence>
<protein>
    <submittedName>
        <fullName evidence="4">DUF4124 domain-containing protein</fullName>
    </submittedName>
</protein>
<dbReference type="OrthoDB" id="8781169at2"/>
<dbReference type="AlphaFoldDB" id="A0A6L6PD55"/>
<reference evidence="4 5" key="1">
    <citation type="submission" date="2019-11" db="EMBL/GenBank/DDBJ databases">
        <title>Type strains purchased from KCTC, JCM and DSMZ.</title>
        <authorList>
            <person name="Lu H."/>
        </authorList>
    </citation>
    <scope>NUCLEOTIDE SEQUENCE [LARGE SCALE GENOMIC DNA]</scope>
    <source>
        <strain evidence="4 5">KCTC 22382</strain>
    </source>
</reference>
<dbReference type="InterPro" id="IPR025392">
    <property type="entry name" value="DUF4124"/>
</dbReference>
<gene>
    <name evidence="4" type="ORF">GM676_02575</name>
</gene>
<comment type="caution">
    <text evidence="4">The sequence shown here is derived from an EMBL/GenBank/DDBJ whole genome shotgun (WGS) entry which is preliminary data.</text>
</comment>
<feature type="domain" description="DUF4124" evidence="3">
    <location>
        <begin position="18"/>
        <end position="70"/>
    </location>
</feature>
<organism evidence="4 5">
    <name type="scientific">Duganella radicis</name>
    <dbReference type="NCBI Taxonomy" id="551988"/>
    <lineage>
        <taxon>Bacteria</taxon>
        <taxon>Pseudomonadati</taxon>
        <taxon>Pseudomonadota</taxon>
        <taxon>Betaproteobacteria</taxon>
        <taxon>Burkholderiales</taxon>
        <taxon>Oxalobacteraceae</taxon>
        <taxon>Telluria group</taxon>
        <taxon>Duganella</taxon>
    </lineage>
</organism>
<feature type="chain" id="PRO_5026927377" evidence="2">
    <location>
        <begin position="30"/>
        <end position="124"/>
    </location>
</feature>
<dbReference type="Proteomes" id="UP000475582">
    <property type="component" value="Unassembled WGS sequence"/>
</dbReference>
<sequence length="124" mass="13295">MIVSLVKGASIMKLILCAALAATCGTAGAAVNKCVDPEGHVLYTDVDCPQGATMQAQEDERPDVQAAPPVLPPVTTPAPRSRWADLPRPLVRKASIDMTTLKAAHENMQLEEALHKSRRLLTSR</sequence>
<keyword evidence="5" id="KW-1185">Reference proteome</keyword>
<feature type="region of interest" description="Disordered" evidence="1">
    <location>
        <begin position="57"/>
        <end position="83"/>
    </location>
</feature>
<evidence type="ECO:0000259" key="3">
    <source>
        <dbReference type="Pfam" id="PF13511"/>
    </source>
</evidence>
<accession>A0A6L6PD55</accession>
<evidence type="ECO:0000313" key="4">
    <source>
        <dbReference type="EMBL" id="MTV36467.1"/>
    </source>
</evidence>
<dbReference type="Pfam" id="PF13511">
    <property type="entry name" value="DUF4124"/>
    <property type="match status" value="1"/>
</dbReference>
<evidence type="ECO:0000256" key="2">
    <source>
        <dbReference type="SAM" id="SignalP"/>
    </source>
</evidence>